<dbReference type="SUPFAM" id="SSF88723">
    <property type="entry name" value="PIN domain-like"/>
    <property type="match status" value="1"/>
</dbReference>
<accession>T2ICR9</accession>
<dbReference type="PANTHER" id="PTHR36173:SF1">
    <property type="entry name" value="RIBONUCLEASE VAPC22"/>
    <property type="match status" value="1"/>
</dbReference>
<dbReference type="InterPro" id="IPR002716">
    <property type="entry name" value="PIN_dom"/>
</dbReference>
<dbReference type="AlphaFoldDB" id="T2ICR9"/>
<reference evidence="2 3" key="2">
    <citation type="submission" date="2013-09" db="EMBL/GenBank/DDBJ databases">
        <title>Whole genome comparison of six Crocosphaera watsonii strains with differing phenotypes.</title>
        <authorList>
            <person name="Bench S.R."/>
            <person name="Heller P."/>
            <person name="Frank I."/>
            <person name="Arciniega M."/>
            <person name="Shilova I.N."/>
            <person name="Zehr J.P."/>
        </authorList>
    </citation>
    <scope>NUCLEOTIDE SEQUENCE [LARGE SCALE GENOMIC DNA]</scope>
    <source>
        <strain evidence="2 3">WH 8502</strain>
    </source>
</reference>
<dbReference type="InterPro" id="IPR052919">
    <property type="entry name" value="TA_system_RNase"/>
</dbReference>
<feature type="domain" description="PIN" evidence="1">
    <location>
        <begin position="9"/>
        <end position="106"/>
    </location>
</feature>
<evidence type="ECO:0000313" key="2">
    <source>
        <dbReference type="EMBL" id="CCQ51301.1"/>
    </source>
</evidence>
<dbReference type="PANTHER" id="PTHR36173">
    <property type="entry name" value="RIBONUCLEASE VAPC16-RELATED"/>
    <property type="match status" value="1"/>
</dbReference>
<dbReference type="InterPro" id="IPR029060">
    <property type="entry name" value="PIN-like_dom_sf"/>
</dbReference>
<name>T2ICR9_CROWT</name>
<dbReference type="Proteomes" id="UP000018348">
    <property type="component" value="Unassembled WGS sequence"/>
</dbReference>
<organism evidence="2 3">
    <name type="scientific">Crocosphaera watsonii WH 8502</name>
    <dbReference type="NCBI Taxonomy" id="423474"/>
    <lineage>
        <taxon>Bacteria</taxon>
        <taxon>Bacillati</taxon>
        <taxon>Cyanobacteriota</taxon>
        <taxon>Cyanophyceae</taxon>
        <taxon>Oscillatoriophycideae</taxon>
        <taxon>Chroococcales</taxon>
        <taxon>Aphanothecaceae</taxon>
        <taxon>Crocosphaera</taxon>
    </lineage>
</organism>
<dbReference type="EMBL" id="CAQK01000446">
    <property type="protein sequence ID" value="CCQ51301.1"/>
    <property type="molecule type" value="Genomic_DNA"/>
</dbReference>
<evidence type="ECO:0000259" key="1">
    <source>
        <dbReference type="Pfam" id="PF01850"/>
    </source>
</evidence>
<dbReference type="InterPro" id="IPR041705">
    <property type="entry name" value="PIN_Sll0205"/>
</dbReference>
<comment type="caution">
    <text evidence="2">The sequence shown here is derived from an EMBL/GenBank/DDBJ whole genome shotgun (WGS) entry which is preliminary data.</text>
</comment>
<sequence>MEFDRFPLQWKEKIETASQVGVSPVSCFEIALAQKRGRLQLPCETEKWLEEALTPSGISLFPITPKIVSCAVNLSPIHKDPFDRIIIATALVAQAKLASIDGLFSQYLELNDVILPKSSKI</sequence>
<dbReference type="CDD" id="cd09872">
    <property type="entry name" value="PIN_Sll0205-like"/>
    <property type="match status" value="1"/>
</dbReference>
<proteinExistence type="predicted"/>
<gene>
    <name evidence="2" type="ORF">CWATWH8502_4453</name>
</gene>
<reference evidence="2 3" key="1">
    <citation type="submission" date="2013-01" db="EMBL/GenBank/DDBJ databases">
        <authorList>
            <person name="Bench S."/>
        </authorList>
    </citation>
    <scope>NUCLEOTIDE SEQUENCE [LARGE SCALE GENOMIC DNA]</scope>
    <source>
        <strain evidence="2 3">WH 8502</strain>
    </source>
</reference>
<protein>
    <recommendedName>
        <fullName evidence="1">PIN domain-containing protein</fullName>
    </recommendedName>
</protein>
<dbReference type="Pfam" id="PF01850">
    <property type="entry name" value="PIN"/>
    <property type="match status" value="1"/>
</dbReference>
<dbReference type="Gene3D" id="3.40.50.1010">
    <property type="entry name" value="5'-nuclease"/>
    <property type="match status" value="1"/>
</dbReference>
<evidence type="ECO:0000313" key="3">
    <source>
        <dbReference type="Proteomes" id="UP000018348"/>
    </source>
</evidence>